<proteinExistence type="inferred from homology"/>
<evidence type="ECO:0000313" key="4">
    <source>
        <dbReference type="Proteomes" id="UP000076925"/>
    </source>
</evidence>
<organism evidence="3 4">
    <name type="scientific">Scytonema hofmannii PCC 7110</name>
    <dbReference type="NCBI Taxonomy" id="128403"/>
    <lineage>
        <taxon>Bacteria</taxon>
        <taxon>Bacillati</taxon>
        <taxon>Cyanobacteriota</taxon>
        <taxon>Cyanophyceae</taxon>
        <taxon>Nostocales</taxon>
        <taxon>Scytonemataceae</taxon>
        <taxon>Scytonema</taxon>
    </lineage>
</organism>
<evidence type="ECO:0000259" key="2">
    <source>
        <dbReference type="Pfam" id="PF01965"/>
    </source>
</evidence>
<dbReference type="Pfam" id="PF01965">
    <property type="entry name" value="DJ-1_PfpI"/>
    <property type="match status" value="1"/>
</dbReference>
<dbReference type="InterPro" id="IPR006286">
    <property type="entry name" value="C56_PfpI-like"/>
</dbReference>
<comment type="caution">
    <text evidence="3">The sequence shown here is derived from an EMBL/GenBank/DDBJ whole genome shotgun (WGS) entry which is preliminary data.</text>
</comment>
<dbReference type="Proteomes" id="UP000076925">
    <property type="component" value="Unassembled WGS sequence"/>
</dbReference>
<keyword evidence="4" id="KW-1185">Reference proteome</keyword>
<protein>
    <recommendedName>
        <fullName evidence="2">DJ-1/PfpI domain-containing protein</fullName>
    </recommendedName>
</protein>
<dbReference type="SUPFAM" id="SSF52317">
    <property type="entry name" value="Class I glutamine amidotransferase-like"/>
    <property type="match status" value="1"/>
</dbReference>
<dbReference type="STRING" id="128403.WA1_11380"/>
<comment type="similarity">
    <text evidence="1">Belongs to the peptidase C56 family.</text>
</comment>
<evidence type="ECO:0000313" key="3">
    <source>
        <dbReference type="EMBL" id="KYC43431.1"/>
    </source>
</evidence>
<dbReference type="Gene3D" id="3.40.50.880">
    <property type="match status" value="1"/>
</dbReference>
<accession>A0A139XFH7</accession>
<dbReference type="PANTHER" id="PTHR42733">
    <property type="entry name" value="DJ-1 PROTEIN"/>
    <property type="match status" value="1"/>
</dbReference>
<evidence type="ECO:0000256" key="1">
    <source>
        <dbReference type="ARBA" id="ARBA00008542"/>
    </source>
</evidence>
<reference evidence="3 4" key="1">
    <citation type="journal article" date="2013" name="Genome Biol. Evol.">
        <title>Genomes of Stigonematalean cyanobacteria (subsection V) and the evolution of oxygenic photosynthesis from prokaryotes to plastids.</title>
        <authorList>
            <person name="Dagan T."/>
            <person name="Roettger M."/>
            <person name="Stucken K."/>
            <person name="Landan G."/>
            <person name="Koch R."/>
            <person name="Major P."/>
            <person name="Gould S.B."/>
            <person name="Goremykin V.V."/>
            <person name="Rippka R."/>
            <person name="Tandeau de Marsac N."/>
            <person name="Gugger M."/>
            <person name="Lockhart P.J."/>
            <person name="Allen J.F."/>
            <person name="Brune I."/>
            <person name="Maus I."/>
            <person name="Puhler A."/>
            <person name="Martin W.F."/>
        </authorList>
    </citation>
    <scope>NUCLEOTIDE SEQUENCE [LARGE SCALE GENOMIC DNA]</scope>
    <source>
        <strain evidence="3 4">PCC 7110</strain>
    </source>
</reference>
<sequence length="83" mass="8575">MQEAAAVGKIVSAICHDPQVLIDASLLKGKKATSSWNIHVDLANAGAIVIDEPAIADGNIITSPCPLPLPSFMNAITCAVKSH</sequence>
<dbReference type="InterPro" id="IPR002818">
    <property type="entry name" value="DJ-1/PfpI"/>
</dbReference>
<gene>
    <name evidence="3" type="ORF">WA1_11380</name>
</gene>
<dbReference type="InterPro" id="IPR029062">
    <property type="entry name" value="Class_I_gatase-like"/>
</dbReference>
<dbReference type="AlphaFoldDB" id="A0A139XFH7"/>
<dbReference type="EMBL" id="ANNX02000015">
    <property type="protein sequence ID" value="KYC43431.1"/>
    <property type="molecule type" value="Genomic_DNA"/>
</dbReference>
<feature type="domain" description="DJ-1/PfpI" evidence="2">
    <location>
        <begin position="3"/>
        <end position="76"/>
    </location>
</feature>
<name>A0A139XFH7_9CYAN</name>